<comment type="caution">
    <text evidence="2">The sequence shown here is derived from an EMBL/GenBank/DDBJ whole genome shotgun (WGS) entry which is preliminary data.</text>
</comment>
<dbReference type="AlphaFoldDB" id="A0A7M3MKF0"/>
<name>A0A7M3MKF0_9BACT</name>
<reference evidence="2 3" key="1">
    <citation type="submission" date="2018-06" db="EMBL/GenBank/DDBJ databases">
        <title>Complete genome of Desulfovibrio indonesiensis P37SLT.</title>
        <authorList>
            <person name="Crispim J.S."/>
            <person name="Vidigal P.M.P."/>
            <person name="Silva L.C.F."/>
            <person name="Laguardia C.N."/>
            <person name="Araujo L.C."/>
            <person name="Dias R.S."/>
            <person name="Sousa M.P."/>
            <person name="Paula S.O."/>
            <person name="Silva C."/>
        </authorList>
    </citation>
    <scope>NUCLEOTIDE SEQUENCE [LARGE SCALE GENOMIC DNA]</scope>
    <source>
        <strain evidence="2 3">P37SLT</strain>
    </source>
</reference>
<proteinExistence type="predicted"/>
<dbReference type="Proteomes" id="UP000448292">
    <property type="component" value="Unassembled WGS sequence"/>
</dbReference>
<accession>A0A7M3MKF0</accession>
<organism evidence="2 3">
    <name type="scientific">Oceanidesulfovibrio indonesiensis</name>
    <dbReference type="NCBI Taxonomy" id="54767"/>
    <lineage>
        <taxon>Bacteria</taxon>
        <taxon>Pseudomonadati</taxon>
        <taxon>Thermodesulfobacteriota</taxon>
        <taxon>Desulfovibrionia</taxon>
        <taxon>Desulfovibrionales</taxon>
        <taxon>Desulfovibrionaceae</taxon>
        <taxon>Oceanidesulfovibrio</taxon>
    </lineage>
</organism>
<evidence type="ECO:0000313" key="2">
    <source>
        <dbReference type="EMBL" id="TVM19901.1"/>
    </source>
</evidence>
<sequence length="186" mass="20100">MRCAFGVVGSVLVAASFAVLLAASSSAMAQEQGREAITGAFGYDLGAAYVPDADAEMIQERGGLVRVDVSPQIPTGFFLYHALWLEPESQTIVQITATAPHPTRDSAEAALQSLLDILENKYGQGTYEDLVHTFRHGRRSIHVGVSQQGSVYVLAIAYQDDELVSRAMEEAARRRFTPPRTDDGGL</sequence>
<dbReference type="EMBL" id="QMIE01000001">
    <property type="protein sequence ID" value="TVM19901.1"/>
    <property type="molecule type" value="Genomic_DNA"/>
</dbReference>
<dbReference type="RefSeq" id="WP_144301362.1">
    <property type="nucleotide sequence ID" value="NZ_QMIE01000001.1"/>
</dbReference>
<feature type="chain" id="PRO_5029677204" evidence="1">
    <location>
        <begin position="30"/>
        <end position="186"/>
    </location>
</feature>
<gene>
    <name evidence="2" type="ORF">DPQ33_01345</name>
</gene>
<feature type="signal peptide" evidence="1">
    <location>
        <begin position="1"/>
        <end position="29"/>
    </location>
</feature>
<keyword evidence="1" id="KW-0732">Signal</keyword>
<keyword evidence="3" id="KW-1185">Reference proteome</keyword>
<protein>
    <submittedName>
        <fullName evidence="2">Uncharacterized protein</fullName>
    </submittedName>
</protein>
<evidence type="ECO:0000256" key="1">
    <source>
        <dbReference type="SAM" id="SignalP"/>
    </source>
</evidence>
<evidence type="ECO:0000313" key="3">
    <source>
        <dbReference type="Proteomes" id="UP000448292"/>
    </source>
</evidence>
<dbReference type="OrthoDB" id="5458454at2"/>